<reference evidence="1" key="2">
    <citation type="submission" date="2018-05" db="EMBL/GenBank/DDBJ databases">
        <title>OpunRS2 (Oryza punctata Reference Sequence Version 2).</title>
        <authorList>
            <person name="Zhang J."/>
            <person name="Kudrna D."/>
            <person name="Lee S."/>
            <person name="Talag J."/>
            <person name="Welchert J."/>
            <person name="Wing R.A."/>
        </authorList>
    </citation>
    <scope>NUCLEOTIDE SEQUENCE [LARGE SCALE GENOMIC DNA]</scope>
</reference>
<dbReference type="AlphaFoldDB" id="A0A0E0M1L6"/>
<evidence type="ECO:0000313" key="1">
    <source>
        <dbReference type="EnsemblPlants" id="OPUNC09G09930.1"/>
    </source>
</evidence>
<name>A0A0E0M1L6_ORYPU</name>
<dbReference type="Proteomes" id="UP000026962">
    <property type="component" value="Chromosome 9"/>
</dbReference>
<dbReference type="HOGENOM" id="CLU_1838410_0_0_1"/>
<protein>
    <submittedName>
        <fullName evidence="1">Uncharacterized protein</fullName>
    </submittedName>
</protein>
<dbReference type="EnsemblPlants" id="OPUNC09G09930.1">
    <property type="protein sequence ID" value="OPUNC09G09930.1"/>
    <property type="gene ID" value="OPUNC09G09930"/>
</dbReference>
<sequence length="140" mass="15663">MAAPLLMHGRYREHEVEAAAAALARCWPPHAGSTVWPSGWLRITAVQLARGRGPLPQSGPIQAYIVLPLVVLPYGPICWFGRAIPQIARTILSTHPTKQPYPPTASTIWLESNYESLLLIIGCEFVFCRIKSRYNAWHIH</sequence>
<accession>A0A0E0M1L6</accession>
<keyword evidence="2" id="KW-1185">Reference proteome</keyword>
<dbReference type="Gramene" id="OPUNC09G09930.1">
    <property type="protein sequence ID" value="OPUNC09G09930.1"/>
    <property type="gene ID" value="OPUNC09G09930"/>
</dbReference>
<reference evidence="1" key="1">
    <citation type="submission" date="2015-04" db="UniProtKB">
        <authorList>
            <consortium name="EnsemblPlants"/>
        </authorList>
    </citation>
    <scope>IDENTIFICATION</scope>
</reference>
<proteinExistence type="predicted"/>
<organism evidence="1">
    <name type="scientific">Oryza punctata</name>
    <name type="common">Red rice</name>
    <dbReference type="NCBI Taxonomy" id="4537"/>
    <lineage>
        <taxon>Eukaryota</taxon>
        <taxon>Viridiplantae</taxon>
        <taxon>Streptophyta</taxon>
        <taxon>Embryophyta</taxon>
        <taxon>Tracheophyta</taxon>
        <taxon>Spermatophyta</taxon>
        <taxon>Magnoliopsida</taxon>
        <taxon>Liliopsida</taxon>
        <taxon>Poales</taxon>
        <taxon>Poaceae</taxon>
        <taxon>BOP clade</taxon>
        <taxon>Oryzoideae</taxon>
        <taxon>Oryzeae</taxon>
        <taxon>Oryzinae</taxon>
        <taxon>Oryza</taxon>
    </lineage>
</organism>
<evidence type="ECO:0000313" key="2">
    <source>
        <dbReference type="Proteomes" id="UP000026962"/>
    </source>
</evidence>